<evidence type="ECO:0000313" key="1">
    <source>
        <dbReference type="EMBL" id="GAA4383410.1"/>
    </source>
</evidence>
<keyword evidence="2" id="KW-1185">Reference proteome</keyword>
<protein>
    <recommendedName>
        <fullName evidence="3">DUF222 domain-containing protein</fullName>
    </recommendedName>
</protein>
<dbReference type="RefSeq" id="WP_344989748.1">
    <property type="nucleotide sequence ID" value="NZ_BAABFR010000002.1"/>
</dbReference>
<dbReference type="Proteomes" id="UP001500635">
    <property type="component" value="Unassembled WGS sequence"/>
</dbReference>
<reference evidence="2" key="1">
    <citation type="journal article" date="2019" name="Int. J. Syst. Evol. Microbiol.">
        <title>The Global Catalogue of Microorganisms (GCM) 10K type strain sequencing project: providing services to taxonomists for standard genome sequencing and annotation.</title>
        <authorList>
            <consortium name="The Broad Institute Genomics Platform"/>
            <consortium name="The Broad Institute Genome Sequencing Center for Infectious Disease"/>
            <person name="Wu L."/>
            <person name="Ma J."/>
        </authorList>
    </citation>
    <scope>NUCLEOTIDE SEQUENCE [LARGE SCALE GENOMIC DNA]</scope>
    <source>
        <strain evidence="2">JCM 17688</strain>
    </source>
</reference>
<comment type="caution">
    <text evidence="1">The sequence shown here is derived from an EMBL/GenBank/DDBJ whole genome shotgun (WGS) entry which is preliminary data.</text>
</comment>
<evidence type="ECO:0008006" key="3">
    <source>
        <dbReference type="Google" id="ProtNLM"/>
    </source>
</evidence>
<evidence type="ECO:0000313" key="2">
    <source>
        <dbReference type="Proteomes" id="UP001500635"/>
    </source>
</evidence>
<sequence length="141" mass="15126">MTDEYSSGLGPLGDAAMIASMVGRDRSDAASYARLLTETLAGVLPADLVRVEYRRSLADRMAGRPGEARRITLATDAGEFSLDADGDRLTGEARRIVGGVVLSRKPITVEEWTHRLAAELRTLAARSDATRQALGRVLGVE</sequence>
<proteinExistence type="predicted"/>
<organism evidence="1 2">
    <name type="scientific">Tsukamurella soli</name>
    <dbReference type="NCBI Taxonomy" id="644556"/>
    <lineage>
        <taxon>Bacteria</taxon>
        <taxon>Bacillati</taxon>
        <taxon>Actinomycetota</taxon>
        <taxon>Actinomycetes</taxon>
        <taxon>Mycobacteriales</taxon>
        <taxon>Tsukamurellaceae</taxon>
        <taxon>Tsukamurella</taxon>
    </lineage>
</organism>
<dbReference type="EMBL" id="BAABFR010000002">
    <property type="protein sequence ID" value="GAA4383410.1"/>
    <property type="molecule type" value="Genomic_DNA"/>
</dbReference>
<gene>
    <name evidence="1" type="ORF">GCM10023147_02590</name>
</gene>
<accession>A0ABP8J1N5</accession>
<name>A0ABP8J1N5_9ACTN</name>